<dbReference type="GO" id="GO:0004672">
    <property type="term" value="F:protein kinase activity"/>
    <property type="evidence" value="ECO:0007669"/>
    <property type="project" value="InterPro"/>
</dbReference>
<dbReference type="CDD" id="cd00303">
    <property type="entry name" value="retropepsin_like"/>
    <property type="match status" value="1"/>
</dbReference>
<keyword evidence="3" id="KW-0812">Transmembrane</keyword>
<dbReference type="InterPro" id="IPR000719">
    <property type="entry name" value="Prot_kinase_dom"/>
</dbReference>
<dbReference type="Gene3D" id="3.10.10.10">
    <property type="entry name" value="HIV Type 1 Reverse Transcriptase, subunit A, domain 1"/>
    <property type="match status" value="1"/>
</dbReference>
<reference evidence="9 10" key="1">
    <citation type="submission" date="2024-05" db="EMBL/GenBank/DDBJ databases">
        <title>Haplotype-resolved chromosome-level genome assembly of Huyou (Citrus changshanensis).</title>
        <authorList>
            <person name="Miao C."/>
            <person name="Chen W."/>
            <person name="Wu Y."/>
            <person name="Wang L."/>
            <person name="Zhao S."/>
            <person name="Grierson D."/>
            <person name="Xu C."/>
            <person name="Chen K."/>
        </authorList>
    </citation>
    <scope>NUCLEOTIDE SEQUENCE [LARGE SCALE GENOMIC DNA]</scope>
    <source>
        <strain evidence="9">01-14</strain>
        <tissue evidence="9">Leaf</tissue>
    </source>
</reference>
<organism evidence="9 10">
    <name type="scientific">Citrus x changshan-huyou</name>
    <dbReference type="NCBI Taxonomy" id="2935761"/>
    <lineage>
        <taxon>Eukaryota</taxon>
        <taxon>Viridiplantae</taxon>
        <taxon>Streptophyta</taxon>
        <taxon>Embryophyta</taxon>
        <taxon>Tracheophyta</taxon>
        <taxon>Spermatophyta</taxon>
        <taxon>Magnoliopsida</taxon>
        <taxon>eudicotyledons</taxon>
        <taxon>Gunneridae</taxon>
        <taxon>Pentapetalae</taxon>
        <taxon>rosids</taxon>
        <taxon>malvids</taxon>
        <taxon>Sapindales</taxon>
        <taxon>Rutaceae</taxon>
        <taxon>Aurantioideae</taxon>
        <taxon>Citrus</taxon>
    </lineage>
</organism>
<evidence type="ECO:0000256" key="6">
    <source>
        <dbReference type="ARBA" id="ARBA00023136"/>
    </source>
</evidence>
<dbReference type="InterPro" id="IPR051809">
    <property type="entry name" value="Plant_receptor-like_S/T_kinase"/>
</dbReference>
<dbReference type="InterPro" id="IPR011009">
    <property type="entry name" value="Kinase-like_dom_sf"/>
</dbReference>
<keyword evidence="5" id="KW-1133">Transmembrane helix</keyword>
<comment type="caution">
    <text evidence="9">The sequence shown here is derived from an EMBL/GenBank/DDBJ whole genome shotgun (WGS) entry which is preliminary data.</text>
</comment>
<evidence type="ECO:0000259" key="8">
    <source>
        <dbReference type="PROSITE" id="PS50011"/>
    </source>
</evidence>
<evidence type="ECO:0000256" key="3">
    <source>
        <dbReference type="ARBA" id="ARBA00022692"/>
    </source>
</evidence>
<dbReference type="SMART" id="SM00220">
    <property type="entry name" value="S_TKc"/>
    <property type="match status" value="1"/>
</dbReference>
<keyword evidence="6" id="KW-0472">Membrane</keyword>
<dbReference type="Gene3D" id="2.40.70.10">
    <property type="entry name" value="Acid Proteases"/>
    <property type="match status" value="1"/>
</dbReference>
<dbReference type="InterPro" id="IPR017441">
    <property type="entry name" value="Protein_kinase_ATP_BS"/>
</dbReference>
<dbReference type="Gene3D" id="1.10.510.10">
    <property type="entry name" value="Transferase(Phosphotransferase) domain 1"/>
    <property type="match status" value="1"/>
</dbReference>
<dbReference type="InterPro" id="IPR021109">
    <property type="entry name" value="Peptidase_aspartic_dom_sf"/>
</dbReference>
<feature type="binding site" evidence="7">
    <location>
        <position position="50"/>
    </location>
    <ligand>
        <name>ATP</name>
        <dbReference type="ChEBI" id="CHEBI:30616"/>
    </ligand>
</feature>
<dbReference type="AlphaFoldDB" id="A0AAP0LRJ2"/>
<evidence type="ECO:0000313" key="10">
    <source>
        <dbReference type="Proteomes" id="UP001428341"/>
    </source>
</evidence>
<dbReference type="PANTHER" id="PTHR27008:SF398">
    <property type="entry name" value="PROTEIN KINASE DOMAIN-CONTAINING PROTEIN"/>
    <property type="match status" value="1"/>
</dbReference>
<evidence type="ECO:0000256" key="5">
    <source>
        <dbReference type="ARBA" id="ARBA00022989"/>
    </source>
</evidence>
<dbReference type="GO" id="GO:0016020">
    <property type="term" value="C:membrane"/>
    <property type="evidence" value="ECO:0007669"/>
    <property type="project" value="UniProtKB-SubCell"/>
</dbReference>
<dbReference type="SUPFAM" id="SSF56672">
    <property type="entry name" value="DNA/RNA polymerases"/>
    <property type="match status" value="1"/>
</dbReference>
<evidence type="ECO:0000256" key="4">
    <source>
        <dbReference type="ARBA" id="ARBA00022737"/>
    </source>
</evidence>
<dbReference type="PROSITE" id="PS00107">
    <property type="entry name" value="PROTEIN_KINASE_ATP"/>
    <property type="match status" value="1"/>
</dbReference>
<keyword evidence="2" id="KW-0433">Leucine-rich repeat</keyword>
<name>A0AAP0LRJ2_9ROSI</name>
<dbReference type="Proteomes" id="UP001428341">
    <property type="component" value="Unassembled WGS sequence"/>
</dbReference>
<dbReference type="SUPFAM" id="SSF56112">
    <property type="entry name" value="Protein kinase-like (PK-like)"/>
    <property type="match status" value="1"/>
</dbReference>
<keyword evidence="4" id="KW-0677">Repeat</keyword>
<dbReference type="GO" id="GO:0005524">
    <property type="term" value="F:ATP binding"/>
    <property type="evidence" value="ECO:0007669"/>
    <property type="project" value="UniProtKB-UniRule"/>
</dbReference>
<dbReference type="InterPro" id="IPR043502">
    <property type="entry name" value="DNA/RNA_pol_sf"/>
</dbReference>
<comment type="subcellular location">
    <subcellularLocation>
        <location evidence="1">Membrane</location>
    </subcellularLocation>
</comment>
<evidence type="ECO:0000256" key="2">
    <source>
        <dbReference type="ARBA" id="ARBA00022614"/>
    </source>
</evidence>
<protein>
    <recommendedName>
        <fullName evidence="8">Protein kinase domain-containing protein</fullName>
    </recommendedName>
</protein>
<dbReference type="PANTHER" id="PTHR27008">
    <property type="entry name" value="OS04G0122200 PROTEIN"/>
    <property type="match status" value="1"/>
</dbReference>
<accession>A0AAP0LRJ2</accession>
<gene>
    <name evidence="9" type="ORF">WN944_026165</name>
</gene>
<dbReference type="Pfam" id="PF00069">
    <property type="entry name" value="Pkinase"/>
    <property type="match status" value="1"/>
</dbReference>
<dbReference type="PROSITE" id="PS50011">
    <property type="entry name" value="PROTEIN_KINASE_DOM"/>
    <property type="match status" value="1"/>
</dbReference>
<evidence type="ECO:0000256" key="7">
    <source>
        <dbReference type="PROSITE-ProRule" id="PRU10141"/>
    </source>
</evidence>
<proteinExistence type="predicted"/>
<keyword evidence="7" id="KW-0547">Nucleotide-binding</keyword>
<evidence type="ECO:0000256" key="1">
    <source>
        <dbReference type="ARBA" id="ARBA00004370"/>
    </source>
</evidence>
<keyword evidence="7" id="KW-0067">ATP-binding</keyword>
<feature type="domain" description="Protein kinase" evidence="8">
    <location>
        <begin position="1"/>
        <end position="344"/>
    </location>
</feature>
<sequence length="486" mass="55050">MQPQASRRRFSYLELLRATDGFSANNLIGRGSFGSVYKARLQDGMEFAIKVFHFSCSNEDFRALVLEYTTNGSLEKVLYLSNCILDILQRLNIMIDVTSALEYLHFGYSTPIIHCDLKPHNKLLDDNIVAHLSDFGIAKLLTGEDQSMTQTQTLAIIGYMAPAGSRECRPTTVTLQLADRSHAYPEGKIEDVLVKVDKFIFPVDFIVLDFEADKEVPIILGRPFLATGKTLIDVQKGELTMRVNDQQVTFNVLEAMKNPDEVEDCNFLSVVDFVVADRIDRCCSNEINKVTTFEDLEEEDVAANQIDWMEEKQSDRHNKFIEHLNLSDKEVKTTLPSIESPPSLELKLLPSHLKYVYLGQNNTLPVIISSTLNAGQEQSLVDLLGRYRRAIGWTIAYIKGISPSIYMHKILLDDCYSNSMEQQRRLNPIMKEVVKKEIIKWLDAEIIYPISDNSWVSQVQCVPKKGGITVIANERDELIPTRTVTG</sequence>
<dbReference type="EMBL" id="JBCGBO010000024">
    <property type="protein sequence ID" value="KAK9183016.1"/>
    <property type="molecule type" value="Genomic_DNA"/>
</dbReference>
<keyword evidence="10" id="KW-1185">Reference proteome</keyword>
<evidence type="ECO:0000313" key="9">
    <source>
        <dbReference type="EMBL" id="KAK9183016.1"/>
    </source>
</evidence>